<evidence type="ECO:0000313" key="2">
    <source>
        <dbReference type="EMBL" id="RCK77959.1"/>
    </source>
</evidence>
<sequence>MSPVIRSVLVCLVAVVALSWAVPLPAGAEESLLCIVGSNVRVRAEPSLKGKEIGVVRFGQIVPTLDQTAKPETVAGMTDVWRKVRLPDGKEGWVFGGLTMSYDPARPVDCLIAACDRRLEMTDTIPADAIVVLDWANDRLKNATTDDERLFFGVYQPLILSWFASRLMDKDHDPEKAIKHPAVKPYADLLVYSEPAGQWLPRTERLWELHDRYAASALSDRLARKIADIPLPGESEGYPPAVLSRAMLSLGEYLKRHPDGLFVEEVLTVLKDWINFDPQPGFDPMADLHPDDFPSFRQQIAECKALLQKIDHPRKGAVLERLDAALQRLDRR</sequence>
<feature type="domain" description="SH3b" evidence="1">
    <location>
        <begin position="29"/>
        <end position="103"/>
    </location>
</feature>
<dbReference type="AlphaFoldDB" id="A0A367ZJP9"/>
<dbReference type="Pfam" id="PF08239">
    <property type="entry name" value="SH3_3"/>
    <property type="match status" value="1"/>
</dbReference>
<organism evidence="2 3">
    <name type="scientific">Candidatus Ozemobacter sibiricus</name>
    <dbReference type="NCBI Taxonomy" id="2268124"/>
    <lineage>
        <taxon>Bacteria</taxon>
        <taxon>Candidatus Ozemobacteria</taxon>
        <taxon>Candidatus Ozemobacterales</taxon>
        <taxon>Candidatus Ozemobacteraceae</taxon>
        <taxon>Candidatus Ozemobacter</taxon>
    </lineage>
</organism>
<dbReference type="Proteomes" id="UP000252355">
    <property type="component" value="Unassembled WGS sequence"/>
</dbReference>
<reference evidence="2 3" key="1">
    <citation type="submission" date="2018-05" db="EMBL/GenBank/DDBJ databases">
        <title>A metagenomic window into the 2 km-deep terrestrial subsurface aquifer revealed taxonomically and functionally diverse microbial community comprising novel uncultured bacterial lineages.</title>
        <authorList>
            <person name="Kadnikov V.V."/>
            <person name="Mardanov A.V."/>
            <person name="Beletsky A.V."/>
            <person name="Banks D."/>
            <person name="Pimenov N.V."/>
            <person name="Frank Y.A."/>
            <person name="Karnachuk O.V."/>
            <person name="Ravin N.V."/>
        </authorList>
    </citation>
    <scope>NUCLEOTIDE SEQUENCE [LARGE SCALE GENOMIC DNA]</scope>
    <source>
        <strain evidence="2">BY5</strain>
    </source>
</reference>
<dbReference type="EMBL" id="QOQW01000030">
    <property type="protein sequence ID" value="RCK77959.1"/>
    <property type="molecule type" value="Genomic_DNA"/>
</dbReference>
<name>A0A367ZJP9_9BACT</name>
<accession>A0A367ZJP9</accession>
<dbReference type="InterPro" id="IPR003646">
    <property type="entry name" value="SH3-like_bac-type"/>
</dbReference>
<evidence type="ECO:0000259" key="1">
    <source>
        <dbReference type="PROSITE" id="PS51781"/>
    </source>
</evidence>
<comment type="caution">
    <text evidence="2">The sequence shown here is derived from an EMBL/GenBank/DDBJ whole genome shotgun (WGS) entry which is preliminary data.</text>
</comment>
<gene>
    <name evidence="2" type="ORF">OZSIB_1997</name>
</gene>
<evidence type="ECO:0000313" key="3">
    <source>
        <dbReference type="Proteomes" id="UP000252355"/>
    </source>
</evidence>
<protein>
    <recommendedName>
        <fullName evidence="1">SH3b domain-containing protein</fullName>
    </recommendedName>
</protein>
<dbReference type="Gene3D" id="2.30.30.40">
    <property type="entry name" value="SH3 Domains"/>
    <property type="match status" value="1"/>
</dbReference>
<proteinExistence type="predicted"/>
<dbReference type="PROSITE" id="PS51781">
    <property type="entry name" value="SH3B"/>
    <property type="match status" value="1"/>
</dbReference>